<dbReference type="GO" id="GO:0016787">
    <property type="term" value="F:hydrolase activity"/>
    <property type="evidence" value="ECO:0007669"/>
    <property type="project" value="UniProtKB-KW"/>
</dbReference>
<accession>A0A4Q5ISQ6</accession>
<keyword evidence="3" id="KW-1185">Reference proteome</keyword>
<dbReference type="Proteomes" id="UP000291189">
    <property type="component" value="Unassembled WGS sequence"/>
</dbReference>
<proteinExistence type="predicted"/>
<dbReference type="EMBL" id="SDPU01000037">
    <property type="protein sequence ID" value="RYU08800.1"/>
    <property type="molecule type" value="Genomic_DNA"/>
</dbReference>
<dbReference type="InterPro" id="IPR001466">
    <property type="entry name" value="Beta-lactam-related"/>
</dbReference>
<evidence type="ECO:0000313" key="2">
    <source>
        <dbReference type="EMBL" id="RYU08800.1"/>
    </source>
</evidence>
<evidence type="ECO:0000259" key="1">
    <source>
        <dbReference type="Pfam" id="PF00144"/>
    </source>
</evidence>
<evidence type="ECO:0000313" key="3">
    <source>
        <dbReference type="Proteomes" id="UP000291189"/>
    </source>
</evidence>
<dbReference type="PANTHER" id="PTHR43319">
    <property type="entry name" value="BETA-LACTAMASE-RELATED"/>
    <property type="match status" value="1"/>
</dbReference>
<keyword evidence="2" id="KW-0378">Hydrolase</keyword>
<dbReference type="OrthoDB" id="9809635at2"/>
<dbReference type="Gene3D" id="3.40.710.10">
    <property type="entry name" value="DD-peptidase/beta-lactamase superfamily"/>
    <property type="match status" value="1"/>
</dbReference>
<dbReference type="InterPro" id="IPR012338">
    <property type="entry name" value="Beta-lactam/transpept-like"/>
</dbReference>
<protein>
    <submittedName>
        <fullName evidence="2">Class A beta-lactamase-related serine hydrolase</fullName>
    </submittedName>
</protein>
<gene>
    <name evidence="2" type="ORF">ETU37_22315</name>
</gene>
<dbReference type="PANTHER" id="PTHR43319:SF3">
    <property type="entry name" value="BETA-LACTAMASE-RELATED DOMAIN-CONTAINING PROTEIN"/>
    <property type="match status" value="1"/>
</dbReference>
<sequence>MWLMSVQGSVADGFEPVREVFTDWVEASAGTGGGFAVWHDGRWVVDLVGGYADAARTRPWQPDTLVMPYSVTKAFAAVTVLVLVDRGLVDLDAPMTTYWPRLPGGATVRQVLSHTSGHVLLDEPQPEEALYDWDLLCDALERQQPAWQPGTAIGESALFYGHLLGQVVRAVDGRTLGTFLCEEVCVPHGLDFHVGVLEADLPRVADLTGYDAALRAYLEQREGLMVPALSNPPGALDPDVVNGDRWRRAEVPAVNGHGTARAVAGLHAALADGRILSEELLAEMTREQAVGADRVVGAEARWGLGVGIEPTDGWGMGGLGGSFGWWSRAGGYAVGFVTGTIGARPDDEDPGTRLENAARGVLGLAPV</sequence>
<dbReference type="Pfam" id="PF00144">
    <property type="entry name" value="Beta-lactamase"/>
    <property type="match status" value="1"/>
</dbReference>
<organism evidence="2 3">
    <name type="scientific">Nocardioides iriomotensis</name>
    <dbReference type="NCBI Taxonomy" id="715784"/>
    <lineage>
        <taxon>Bacteria</taxon>
        <taxon>Bacillati</taxon>
        <taxon>Actinomycetota</taxon>
        <taxon>Actinomycetes</taxon>
        <taxon>Propionibacteriales</taxon>
        <taxon>Nocardioidaceae</taxon>
        <taxon>Nocardioides</taxon>
    </lineage>
</organism>
<dbReference type="InterPro" id="IPR052907">
    <property type="entry name" value="Beta-lactamase/esterase"/>
</dbReference>
<name>A0A4Q5ISQ6_9ACTN</name>
<comment type="caution">
    <text evidence="2">The sequence shown here is derived from an EMBL/GenBank/DDBJ whole genome shotgun (WGS) entry which is preliminary data.</text>
</comment>
<feature type="domain" description="Beta-lactamase-related" evidence="1">
    <location>
        <begin position="26"/>
        <end position="342"/>
    </location>
</feature>
<dbReference type="AlphaFoldDB" id="A0A4Q5ISQ6"/>
<reference evidence="2 3" key="1">
    <citation type="submission" date="2019-01" db="EMBL/GenBank/DDBJ databases">
        <title>Nocardioides guangzhouensis sp. nov., an actinobacterium isolated from soil.</title>
        <authorList>
            <person name="Fu Y."/>
            <person name="Cai Y."/>
            <person name="Lin Z."/>
            <person name="Chen P."/>
        </authorList>
    </citation>
    <scope>NUCLEOTIDE SEQUENCE [LARGE SCALE GENOMIC DNA]</scope>
    <source>
        <strain evidence="2 3">NBRC 105384</strain>
    </source>
</reference>
<dbReference type="SUPFAM" id="SSF56601">
    <property type="entry name" value="beta-lactamase/transpeptidase-like"/>
    <property type="match status" value="1"/>
</dbReference>